<dbReference type="RefSeq" id="WP_120557987.1">
    <property type="nucleotide sequence ID" value="NZ_RAWK01000167.1"/>
</dbReference>
<feature type="transmembrane region" description="Helical" evidence="1">
    <location>
        <begin position="380"/>
        <end position="401"/>
    </location>
</feature>
<name>A0A3A8PW22_9BACT</name>
<protein>
    <recommendedName>
        <fullName evidence="4">O-antigen ligase domain-containing protein</fullName>
    </recommendedName>
</protein>
<feature type="transmembrane region" description="Helical" evidence="1">
    <location>
        <begin position="231"/>
        <end position="250"/>
    </location>
</feature>
<keyword evidence="1" id="KW-0812">Transmembrane</keyword>
<organism evidence="2 3">
    <name type="scientific">Corallococcus aberystwythensis</name>
    <dbReference type="NCBI Taxonomy" id="2316722"/>
    <lineage>
        <taxon>Bacteria</taxon>
        <taxon>Pseudomonadati</taxon>
        <taxon>Myxococcota</taxon>
        <taxon>Myxococcia</taxon>
        <taxon>Myxococcales</taxon>
        <taxon>Cystobacterineae</taxon>
        <taxon>Myxococcaceae</taxon>
        <taxon>Corallococcus</taxon>
    </lineage>
</organism>
<feature type="transmembrane region" description="Helical" evidence="1">
    <location>
        <begin position="185"/>
        <end position="202"/>
    </location>
</feature>
<feature type="transmembrane region" description="Helical" evidence="1">
    <location>
        <begin position="257"/>
        <end position="275"/>
    </location>
</feature>
<keyword evidence="3" id="KW-1185">Reference proteome</keyword>
<dbReference type="PANTHER" id="PTHR37422:SF13">
    <property type="entry name" value="LIPOPOLYSACCHARIDE BIOSYNTHESIS PROTEIN PA4999-RELATED"/>
    <property type="match status" value="1"/>
</dbReference>
<dbReference type="InterPro" id="IPR051533">
    <property type="entry name" value="WaaL-like"/>
</dbReference>
<comment type="caution">
    <text evidence="2">The sequence shown here is derived from an EMBL/GenBank/DDBJ whole genome shotgun (WGS) entry which is preliminary data.</text>
</comment>
<feature type="transmembrane region" description="Helical" evidence="1">
    <location>
        <begin position="60"/>
        <end position="78"/>
    </location>
</feature>
<evidence type="ECO:0008006" key="4">
    <source>
        <dbReference type="Google" id="ProtNLM"/>
    </source>
</evidence>
<sequence>METKSLIFLGVCTVVIPAGIAAVGRFPQLKHLCAGLLIWGTTHYSARTINFFSREWYRGTTRGFEFCWLDFLWIFLLADELRKRKPGQRLGVPCAFVSMVVFIAYNAVNILLSEPQLFGLFELSKMFRGLMVYVTVAYYVKNERDLRRIVTALAITIIYEWFWVIHSRVVLGHARADGTLFHPNTLSMFNLIAVPVLLAVALSDVGPRLQRLCGVATFFGSFSVLCTVSRAGLVSLGLLLVGVALTCGALKPTRKTFAVAFALFLVSIPVGLKVAPSFQARFESEGGLAKEFGGKEYEGRGTYVYLARLMRADHFFGVGLNNWSYWVSNTYGRMIGYGYLPYTGTDEVPPDGPIPAGSNVDAAQAPPAHSLYQITLGETGWPGVVLFALVWLRWFTMGASFFASRSPAFRSRFGIGVFFGLVGAFAQSFSEWEYRQTPLLFLLHILLGALAAVYPARPSVMAKRASMA</sequence>
<feature type="transmembrane region" description="Helical" evidence="1">
    <location>
        <begin position="413"/>
        <end position="430"/>
    </location>
</feature>
<dbReference type="Proteomes" id="UP000267003">
    <property type="component" value="Unassembled WGS sequence"/>
</dbReference>
<evidence type="ECO:0000313" key="2">
    <source>
        <dbReference type="EMBL" id="RKH60519.1"/>
    </source>
</evidence>
<feature type="transmembrane region" description="Helical" evidence="1">
    <location>
        <begin position="146"/>
        <end position="165"/>
    </location>
</feature>
<proteinExistence type="predicted"/>
<reference evidence="3" key="1">
    <citation type="submission" date="2018-09" db="EMBL/GenBank/DDBJ databases">
        <authorList>
            <person name="Livingstone P.G."/>
            <person name="Whitworth D.E."/>
        </authorList>
    </citation>
    <scope>NUCLEOTIDE SEQUENCE [LARGE SCALE GENOMIC DNA]</scope>
    <source>
        <strain evidence="3">AB050A</strain>
    </source>
</reference>
<dbReference type="PANTHER" id="PTHR37422">
    <property type="entry name" value="TEICHURONIC ACID BIOSYNTHESIS PROTEIN TUAE"/>
    <property type="match status" value="1"/>
</dbReference>
<dbReference type="EMBL" id="RAWK01000167">
    <property type="protein sequence ID" value="RKH60519.1"/>
    <property type="molecule type" value="Genomic_DNA"/>
</dbReference>
<keyword evidence="1" id="KW-0472">Membrane</keyword>
<keyword evidence="1" id="KW-1133">Transmembrane helix</keyword>
<evidence type="ECO:0000313" key="3">
    <source>
        <dbReference type="Proteomes" id="UP000267003"/>
    </source>
</evidence>
<feature type="transmembrane region" description="Helical" evidence="1">
    <location>
        <begin position="90"/>
        <end position="112"/>
    </location>
</feature>
<evidence type="ECO:0000256" key="1">
    <source>
        <dbReference type="SAM" id="Phobius"/>
    </source>
</evidence>
<dbReference type="OrthoDB" id="187150at2"/>
<gene>
    <name evidence="2" type="ORF">D7W81_25400</name>
</gene>
<accession>A0A3A8PW22</accession>
<feature type="transmembrane region" description="Helical" evidence="1">
    <location>
        <begin position="436"/>
        <end position="454"/>
    </location>
</feature>
<dbReference type="AlphaFoldDB" id="A0A3A8PW22"/>